<organism evidence="3 4">
    <name type="scientific">Sinocyclocheilus grahami</name>
    <name type="common">Dianchi golden-line fish</name>
    <name type="synonym">Barbus grahami</name>
    <dbReference type="NCBI Taxonomy" id="75366"/>
    <lineage>
        <taxon>Eukaryota</taxon>
        <taxon>Metazoa</taxon>
        <taxon>Chordata</taxon>
        <taxon>Craniata</taxon>
        <taxon>Vertebrata</taxon>
        <taxon>Euteleostomi</taxon>
        <taxon>Actinopterygii</taxon>
        <taxon>Neopterygii</taxon>
        <taxon>Teleostei</taxon>
        <taxon>Ostariophysi</taxon>
        <taxon>Cypriniformes</taxon>
        <taxon>Cyprinidae</taxon>
        <taxon>Cyprininae</taxon>
        <taxon>Sinocyclocheilus</taxon>
    </lineage>
</organism>
<gene>
    <name evidence="3" type="primary">ly86</name>
</gene>
<feature type="domain" description="MD-2-related lipid-recognition" evidence="2">
    <location>
        <begin position="45"/>
        <end position="163"/>
    </location>
</feature>
<evidence type="ECO:0000259" key="2">
    <source>
        <dbReference type="SMART" id="SM00737"/>
    </source>
</evidence>
<reference evidence="3" key="2">
    <citation type="submission" date="2025-09" db="UniProtKB">
        <authorList>
            <consortium name="Ensembl"/>
        </authorList>
    </citation>
    <scope>IDENTIFICATION</scope>
</reference>
<sequence>MKTRLCDNMLLVLILIMVQMNRVHSQDPQWPVHTVCDSERITVTYRSCDPLQDVGFTLLPCPERLTDLIKIRLALILRQSVDELYSSYELWLNGGHTILKRDEPLCLPHFPRFKFCGSRRGEIITVESSFKSKIDLALKADFDLKLRAINQDGFLIACVNATLSFHGLLKEDDIRFVMPGADPCWSLREYINLVLWIAGSAFTVDEAGHGIITVW</sequence>
<dbReference type="SMART" id="SM00737">
    <property type="entry name" value="ML"/>
    <property type="match status" value="1"/>
</dbReference>
<dbReference type="InParanoid" id="A0A672QUZ5"/>
<dbReference type="OMA" id="HYDESLC"/>
<dbReference type="InterPro" id="IPR039945">
    <property type="entry name" value="LY86"/>
</dbReference>
<dbReference type="InterPro" id="IPR003172">
    <property type="entry name" value="ML_dom"/>
</dbReference>
<dbReference type="Ensembl" id="ENSSGRT00000085223.1">
    <property type="protein sequence ID" value="ENSSGRP00000080018.1"/>
    <property type="gene ID" value="ENSSGRG00000040564.1"/>
</dbReference>
<accession>A0A672QUZ5</accession>
<feature type="chain" id="PRO_5025610476" evidence="1">
    <location>
        <begin position="26"/>
        <end position="215"/>
    </location>
</feature>
<keyword evidence="1" id="KW-0732">Signal</keyword>
<feature type="signal peptide" evidence="1">
    <location>
        <begin position="1"/>
        <end position="25"/>
    </location>
</feature>
<protein>
    <submittedName>
        <fullName evidence="3">Lymphocyte antigen 86-like</fullName>
    </submittedName>
</protein>
<dbReference type="GO" id="GO:0031666">
    <property type="term" value="P:positive regulation of lipopolysaccharide-mediated signaling pathway"/>
    <property type="evidence" value="ECO:0007669"/>
    <property type="project" value="TreeGrafter"/>
</dbReference>
<dbReference type="GO" id="GO:0045087">
    <property type="term" value="P:innate immune response"/>
    <property type="evidence" value="ECO:0007669"/>
    <property type="project" value="TreeGrafter"/>
</dbReference>
<evidence type="ECO:0000313" key="3">
    <source>
        <dbReference type="Ensembl" id="ENSSGRP00000080018.1"/>
    </source>
</evidence>
<dbReference type="PANTHER" id="PTHR20838">
    <property type="entry name" value="LYMPHOCYTE ANTIGEN 86"/>
    <property type="match status" value="1"/>
</dbReference>
<evidence type="ECO:0000313" key="4">
    <source>
        <dbReference type="Proteomes" id="UP000472262"/>
    </source>
</evidence>
<proteinExistence type="predicted"/>
<reference evidence="3" key="1">
    <citation type="submission" date="2025-08" db="UniProtKB">
        <authorList>
            <consortium name="Ensembl"/>
        </authorList>
    </citation>
    <scope>IDENTIFICATION</scope>
</reference>
<dbReference type="AlphaFoldDB" id="A0A672QUZ5"/>
<evidence type="ECO:0000256" key="1">
    <source>
        <dbReference type="SAM" id="SignalP"/>
    </source>
</evidence>
<dbReference type="Gene3D" id="2.60.40.770">
    <property type="match status" value="1"/>
</dbReference>
<dbReference type="FunCoup" id="A0A672QUZ5">
    <property type="interactions" value="514"/>
</dbReference>
<dbReference type="Proteomes" id="UP000472262">
    <property type="component" value="Unassembled WGS sequence"/>
</dbReference>
<keyword evidence="4" id="KW-1185">Reference proteome</keyword>
<dbReference type="PANTHER" id="PTHR20838:SF0">
    <property type="entry name" value="LYMPHOCYTE ANTIGEN 86"/>
    <property type="match status" value="1"/>
</dbReference>
<name>A0A672QUZ5_SINGR</name>